<organism evidence="1 2">
    <name type="scientific">Funneliformis geosporum</name>
    <dbReference type="NCBI Taxonomy" id="1117311"/>
    <lineage>
        <taxon>Eukaryota</taxon>
        <taxon>Fungi</taxon>
        <taxon>Fungi incertae sedis</taxon>
        <taxon>Mucoromycota</taxon>
        <taxon>Glomeromycotina</taxon>
        <taxon>Glomeromycetes</taxon>
        <taxon>Glomerales</taxon>
        <taxon>Glomeraceae</taxon>
        <taxon>Funneliformis</taxon>
    </lineage>
</organism>
<dbReference type="AlphaFoldDB" id="A0A9W4T7Z4"/>
<gene>
    <name evidence="1" type="ORF">FWILDA_LOCUS18070</name>
</gene>
<accession>A0A9W4T7Z4</accession>
<proteinExistence type="predicted"/>
<feature type="non-terminal residue" evidence="1">
    <location>
        <position position="1"/>
    </location>
</feature>
<protein>
    <submittedName>
        <fullName evidence="1">525_t:CDS:1</fullName>
    </submittedName>
</protein>
<reference evidence="1" key="1">
    <citation type="submission" date="2022-08" db="EMBL/GenBank/DDBJ databases">
        <authorList>
            <person name="Kallberg Y."/>
            <person name="Tangrot J."/>
            <person name="Rosling A."/>
        </authorList>
    </citation>
    <scope>NUCLEOTIDE SEQUENCE</scope>
    <source>
        <strain evidence="1">Wild A</strain>
    </source>
</reference>
<dbReference type="EMBL" id="CAMKVN010016270">
    <property type="protein sequence ID" value="CAI2197423.1"/>
    <property type="molecule type" value="Genomic_DNA"/>
</dbReference>
<dbReference type="Proteomes" id="UP001153678">
    <property type="component" value="Unassembled WGS sequence"/>
</dbReference>
<keyword evidence="2" id="KW-1185">Reference proteome</keyword>
<feature type="non-terminal residue" evidence="1">
    <location>
        <position position="169"/>
    </location>
</feature>
<evidence type="ECO:0000313" key="2">
    <source>
        <dbReference type="Proteomes" id="UP001153678"/>
    </source>
</evidence>
<comment type="caution">
    <text evidence="1">The sequence shown here is derived from an EMBL/GenBank/DDBJ whole genome shotgun (WGS) entry which is preliminary data.</text>
</comment>
<sequence length="169" mass="19428">RTESPTPTLKPLLFNYAEFIKKLKEMTIVLGHSKILPNFPENKRALIVQETFKMLMKHASLKEMHIRTTCSFLEHNVPYITFPGANICFQNLYNFVVDCYQSSLNESRVLVIVAEVDACNLSELRINKHTIQRNEQLFSDLSRDINWGEKSAPISIILNAEEGLTTNEQ</sequence>
<name>A0A9W4T7Z4_9GLOM</name>
<evidence type="ECO:0000313" key="1">
    <source>
        <dbReference type="EMBL" id="CAI2197423.1"/>
    </source>
</evidence>